<reference evidence="2" key="2">
    <citation type="journal article" date="2020" name="Microorganisms">
        <title>Osmotic Adaptation and Compatible Solute Biosynthesis of Phototrophic Bacteria as Revealed from Genome Analyses.</title>
        <authorList>
            <person name="Imhoff J.F."/>
            <person name="Rahn T."/>
            <person name="Kunzel S."/>
            <person name="Keller A."/>
            <person name="Neulinger S.C."/>
        </authorList>
    </citation>
    <scope>NUCLEOTIDE SEQUENCE</scope>
    <source>
        <strain evidence="2">DSM 11080</strain>
    </source>
</reference>
<dbReference type="InterPro" id="IPR002716">
    <property type="entry name" value="PIN_dom"/>
</dbReference>
<accession>A0AAJ0U323</accession>
<comment type="caution">
    <text evidence="2">The sequence shown here is derived from an EMBL/GenBank/DDBJ whole genome shotgun (WGS) entry which is preliminary data.</text>
</comment>
<dbReference type="Proteomes" id="UP001296776">
    <property type="component" value="Unassembled WGS sequence"/>
</dbReference>
<evidence type="ECO:0000259" key="1">
    <source>
        <dbReference type="Pfam" id="PF01850"/>
    </source>
</evidence>
<dbReference type="AlphaFoldDB" id="A0AAJ0U323"/>
<dbReference type="Pfam" id="PF01850">
    <property type="entry name" value="PIN"/>
    <property type="match status" value="1"/>
</dbReference>
<reference evidence="2" key="1">
    <citation type="submission" date="2017-08" db="EMBL/GenBank/DDBJ databases">
        <authorList>
            <person name="Imhoff J.F."/>
            <person name="Rahn T."/>
            <person name="Kuenzel S."/>
            <person name="Neulinger S.C."/>
        </authorList>
    </citation>
    <scope>NUCLEOTIDE SEQUENCE</scope>
    <source>
        <strain evidence="2">DSM 11080</strain>
    </source>
</reference>
<dbReference type="Gene3D" id="3.40.50.1010">
    <property type="entry name" value="5'-nuclease"/>
    <property type="match status" value="1"/>
</dbReference>
<name>A0AAJ0U323_9GAMM</name>
<sequence>MTKRVYLDTGVLITAWRGREHAGLTALEMLDDPALLLVLSDAVWLEVLPKPLYEGRHDEVAFYQVVFERAERLPWSLDVLRLAQDLARQHAIAAMDAIHAGFAVGHGVDELVTTERPEKPLFRIEQLPVRSLRSGAR</sequence>
<feature type="domain" description="PIN" evidence="1">
    <location>
        <begin position="5"/>
        <end position="113"/>
    </location>
</feature>
<dbReference type="SUPFAM" id="SSF88723">
    <property type="entry name" value="PIN domain-like"/>
    <property type="match status" value="1"/>
</dbReference>
<dbReference type="InterPro" id="IPR029060">
    <property type="entry name" value="PIN-like_dom_sf"/>
</dbReference>
<gene>
    <name evidence="2" type="ORF">CKO40_07490</name>
</gene>
<proteinExistence type="predicted"/>
<organism evidence="2 3">
    <name type="scientific">Halochromatium glycolicum</name>
    <dbReference type="NCBI Taxonomy" id="85075"/>
    <lineage>
        <taxon>Bacteria</taxon>
        <taxon>Pseudomonadati</taxon>
        <taxon>Pseudomonadota</taxon>
        <taxon>Gammaproteobacteria</taxon>
        <taxon>Chromatiales</taxon>
        <taxon>Chromatiaceae</taxon>
        <taxon>Halochromatium</taxon>
    </lineage>
</organism>
<keyword evidence="3" id="KW-1185">Reference proteome</keyword>
<protein>
    <recommendedName>
        <fullName evidence="1">PIN domain-containing protein</fullName>
    </recommendedName>
</protein>
<evidence type="ECO:0000313" key="2">
    <source>
        <dbReference type="EMBL" id="MBK1704385.1"/>
    </source>
</evidence>
<dbReference type="EMBL" id="NRSJ01000010">
    <property type="protein sequence ID" value="MBK1704385.1"/>
    <property type="molecule type" value="Genomic_DNA"/>
</dbReference>
<evidence type="ECO:0000313" key="3">
    <source>
        <dbReference type="Proteomes" id="UP001296776"/>
    </source>
</evidence>
<dbReference type="RefSeq" id="WP_200345578.1">
    <property type="nucleotide sequence ID" value="NZ_NRSJ01000010.1"/>
</dbReference>